<dbReference type="InterPro" id="IPR006076">
    <property type="entry name" value="FAD-dep_OxRdtase"/>
</dbReference>
<dbReference type="OrthoDB" id="498204at2759"/>
<dbReference type="InterPro" id="IPR036188">
    <property type="entry name" value="FAD/NAD-bd_sf"/>
</dbReference>
<evidence type="ECO:0000256" key="3">
    <source>
        <dbReference type="ARBA" id="ARBA00022827"/>
    </source>
</evidence>
<accession>A0A8S1JCZ3</accession>
<sequence>MALRLARRLCRWIVPATREAHSRFAACQYQAGPGYSGLSTEANQVECAVIGGGVVGLAVARSLLQQDREVVLLEEAAKSVGTETSSRNSEVIHAGLYYPTESLKAVMCVQGKAMLYKYCEQHGIPHKRLGKLIVATDSRQINALTELVQQAKKNGVHDLEQLDKAAVRELEPELSCIGAVHSPSTGIVDSHRLMESLQGDVEVMGGIISFGSKVVGGDLSGFTKELQVLDVNTGKKTTLIADSVVNSTGLHAWETSHALGVPKTSIPRQFYARGCYFSLQGLSPCSRLVYPLPEDGGLGVHLTLDMNGRARFGPNVEWVQSLDYTVDPQLAEGFETAIRTYYPALPHGSLQPDYAGIRPKVVGPEEAPGDFVIHDHKVHGIWGLVNMYGIESPGLTGALAIGEYVAEMV</sequence>
<dbReference type="Pfam" id="PF01266">
    <property type="entry name" value="DAO"/>
    <property type="match status" value="1"/>
</dbReference>
<evidence type="ECO:0000256" key="7">
    <source>
        <dbReference type="ARBA" id="ARBA00038878"/>
    </source>
</evidence>
<dbReference type="PANTHER" id="PTHR43104:SF4">
    <property type="entry name" value="L-2-HYDROXYGLUTARATE DEHYDROGENASE, MITOCHONDRIAL"/>
    <property type="match status" value="1"/>
</dbReference>
<keyword evidence="4" id="KW-0560">Oxidoreductase</keyword>
<evidence type="ECO:0000256" key="8">
    <source>
        <dbReference type="ARBA" id="ARBA00041137"/>
    </source>
</evidence>
<organism evidence="10 11">
    <name type="scientific">Ostreobium quekettii</name>
    <dbReference type="NCBI Taxonomy" id="121088"/>
    <lineage>
        <taxon>Eukaryota</taxon>
        <taxon>Viridiplantae</taxon>
        <taxon>Chlorophyta</taxon>
        <taxon>core chlorophytes</taxon>
        <taxon>Ulvophyceae</taxon>
        <taxon>TCBD clade</taxon>
        <taxon>Bryopsidales</taxon>
        <taxon>Ostreobineae</taxon>
        <taxon>Ostreobiaceae</taxon>
        <taxon>Ostreobium</taxon>
    </lineage>
</organism>
<comment type="similarity">
    <text evidence="6">Belongs to the L2HGDH family.</text>
</comment>
<comment type="catalytic activity">
    <reaction evidence="5">
        <text>(S)-2-hydroxyglutarate + A = 2-oxoglutarate + AH2</text>
        <dbReference type="Rhea" id="RHEA:21252"/>
        <dbReference type="ChEBI" id="CHEBI:13193"/>
        <dbReference type="ChEBI" id="CHEBI:16782"/>
        <dbReference type="ChEBI" id="CHEBI:16810"/>
        <dbReference type="ChEBI" id="CHEBI:17499"/>
        <dbReference type="EC" id="1.1.99.2"/>
    </reaction>
</comment>
<dbReference type="Gene3D" id="3.30.9.10">
    <property type="entry name" value="D-Amino Acid Oxidase, subunit A, domain 2"/>
    <property type="match status" value="1"/>
</dbReference>
<reference evidence="10" key="1">
    <citation type="submission" date="2020-12" db="EMBL/GenBank/DDBJ databases">
        <authorList>
            <person name="Iha C."/>
        </authorList>
    </citation>
    <scope>NUCLEOTIDE SEQUENCE</scope>
</reference>
<comment type="cofactor">
    <cofactor evidence="1">
        <name>FAD</name>
        <dbReference type="ChEBI" id="CHEBI:57692"/>
    </cofactor>
</comment>
<keyword evidence="2" id="KW-0285">Flavoprotein</keyword>
<dbReference type="EC" id="1.1.99.2" evidence="7"/>
<proteinExistence type="inferred from homology"/>
<dbReference type="EMBL" id="CAJHUC010003008">
    <property type="protein sequence ID" value="CAD7705053.1"/>
    <property type="molecule type" value="Genomic_DNA"/>
</dbReference>
<gene>
    <name evidence="10" type="ORF">OSTQU699_LOCUS10408</name>
</gene>
<name>A0A8S1JCZ3_9CHLO</name>
<evidence type="ECO:0000256" key="2">
    <source>
        <dbReference type="ARBA" id="ARBA00022630"/>
    </source>
</evidence>
<evidence type="ECO:0000256" key="5">
    <source>
        <dbReference type="ARBA" id="ARBA00036066"/>
    </source>
</evidence>
<evidence type="ECO:0000313" key="11">
    <source>
        <dbReference type="Proteomes" id="UP000708148"/>
    </source>
</evidence>
<evidence type="ECO:0000256" key="6">
    <source>
        <dbReference type="ARBA" id="ARBA00037941"/>
    </source>
</evidence>
<keyword evidence="11" id="KW-1185">Reference proteome</keyword>
<dbReference type="Proteomes" id="UP000708148">
    <property type="component" value="Unassembled WGS sequence"/>
</dbReference>
<feature type="domain" description="FAD dependent oxidoreductase" evidence="9">
    <location>
        <begin position="47"/>
        <end position="408"/>
    </location>
</feature>
<comment type="caution">
    <text evidence="10">The sequence shown here is derived from an EMBL/GenBank/DDBJ whole genome shotgun (WGS) entry which is preliminary data.</text>
</comment>
<dbReference type="SUPFAM" id="SSF51905">
    <property type="entry name" value="FAD/NAD(P)-binding domain"/>
    <property type="match status" value="1"/>
</dbReference>
<dbReference type="PANTHER" id="PTHR43104">
    <property type="entry name" value="L-2-HYDROXYGLUTARATE DEHYDROGENASE, MITOCHONDRIAL"/>
    <property type="match status" value="1"/>
</dbReference>
<evidence type="ECO:0000313" key="10">
    <source>
        <dbReference type="EMBL" id="CAD7705053.1"/>
    </source>
</evidence>
<dbReference type="AlphaFoldDB" id="A0A8S1JCZ3"/>
<evidence type="ECO:0000259" key="9">
    <source>
        <dbReference type="Pfam" id="PF01266"/>
    </source>
</evidence>
<dbReference type="GO" id="GO:0047545">
    <property type="term" value="F:(S)-2-hydroxyglutarate dehydrogenase activity"/>
    <property type="evidence" value="ECO:0007669"/>
    <property type="project" value="UniProtKB-EC"/>
</dbReference>
<evidence type="ECO:0000256" key="4">
    <source>
        <dbReference type="ARBA" id="ARBA00023002"/>
    </source>
</evidence>
<evidence type="ECO:0000256" key="1">
    <source>
        <dbReference type="ARBA" id="ARBA00001974"/>
    </source>
</evidence>
<keyword evidence="3" id="KW-0274">FAD</keyword>
<dbReference type="Gene3D" id="3.50.50.60">
    <property type="entry name" value="FAD/NAD(P)-binding domain"/>
    <property type="match status" value="1"/>
</dbReference>
<protein>
    <recommendedName>
        <fullName evidence="8">L-2-hydroxyglutarate dehydrogenase, mitochondrial</fullName>
        <ecNumber evidence="7">1.1.99.2</ecNumber>
    </recommendedName>
</protein>